<sequence length="116" mass="12304">MPKTMLVLALFLAAPTLPFLAAPAHADSLACQTVNGKTVCLRGSGTLNCVTVNGETRCSATSADTQAAMVPDAEAYPLPRPIAPDLRGFLERPGAIPNRWTHPPRPDDDEPDPDLD</sequence>
<feature type="signal peptide" evidence="2">
    <location>
        <begin position="1"/>
        <end position="21"/>
    </location>
</feature>
<feature type="chain" id="PRO_5042175657" evidence="2">
    <location>
        <begin position="22"/>
        <end position="116"/>
    </location>
</feature>
<dbReference type="RefSeq" id="WP_045582905.1">
    <property type="nucleotide sequence ID" value="NZ_CP012402.1"/>
</dbReference>
<evidence type="ECO:0000313" key="3">
    <source>
        <dbReference type="EMBL" id="ALG72873.1"/>
    </source>
</evidence>
<evidence type="ECO:0000256" key="2">
    <source>
        <dbReference type="SAM" id="SignalP"/>
    </source>
</evidence>
<accession>A0AAC8W0K7</accession>
<reference evidence="3 4" key="2">
    <citation type="journal article" date="2016" name="Genome Announc.">
        <title>Complete Genome Sequence of a Strain of Azospirillum thiophilum Isolated from a Sulfide Spring.</title>
        <authorList>
            <person name="Fomenkov A."/>
            <person name="Vincze T."/>
            <person name="Grabovich M."/>
            <person name="Anton B.P."/>
            <person name="Dubinina G."/>
            <person name="Orlova M."/>
            <person name="Belousova E."/>
            <person name="Roberts R.J."/>
        </authorList>
    </citation>
    <scope>NUCLEOTIDE SEQUENCE [LARGE SCALE GENOMIC DNA]</scope>
    <source>
        <strain evidence="3 4">BV-S</strain>
    </source>
</reference>
<keyword evidence="2" id="KW-0732">Signal</keyword>
<feature type="compositionally biased region" description="Acidic residues" evidence="1">
    <location>
        <begin position="107"/>
        <end position="116"/>
    </location>
</feature>
<protein>
    <submittedName>
        <fullName evidence="3">Uncharacterized protein</fullName>
    </submittedName>
</protein>
<reference evidence="4" key="1">
    <citation type="submission" date="2015-08" db="EMBL/GenBank/DDBJ databases">
        <title>Complete Genome Sequence of Azospirillum thiophilum BV-S.</title>
        <authorList>
            <person name="Fomenkov A."/>
            <person name="Vincze T."/>
            <person name="Grabovich M."/>
            <person name="Dubinina G."/>
            <person name="Orlova M."/>
            <person name="Belousova E."/>
            <person name="Roberts R.J."/>
        </authorList>
    </citation>
    <scope>NUCLEOTIDE SEQUENCE [LARGE SCALE GENOMIC DNA]</scope>
    <source>
        <strain evidence="4">BV-S</strain>
    </source>
</reference>
<organism evidence="3 4">
    <name type="scientific">Azospirillum thiophilum</name>
    <dbReference type="NCBI Taxonomy" id="528244"/>
    <lineage>
        <taxon>Bacteria</taxon>
        <taxon>Pseudomonadati</taxon>
        <taxon>Pseudomonadota</taxon>
        <taxon>Alphaproteobacteria</taxon>
        <taxon>Rhodospirillales</taxon>
        <taxon>Azospirillaceae</taxon>
        <taxon>Azospirillum</taxon>
    </lineage>
</organism>
<dbReference type="EMBL" id="CP012402">
    <property type="protein sequence ID" value="ALG72873.1"/>
    <property type="molecule type" value="Genomic_DNA"/>
</dbReference>
<dbReference type="KEGG" id="ati:AL072_18055"/>
<evidence type="ECO:0000256" key="1">
    <source>
        <dbReference type="SAM" id="MobiDB-lite"/>
    </source>
</evidence>
<gene>
    <name evidence="3" type="ORF">AL072_18055</name>
</gene>
<evidence type="ECO:0000313" key="4">
    <source>
        <dbReference type="Proteomes" id="UP000069935"/>
    </source>
</evidence>
<dbReference type="Proteomes" id="UP000069935">
    <property type="component" value="Chromosome 2"/>
</dbReference>
<keyword evidence="4" id="KW-1185">Reference proteome</keyword>
<name>A0AAC8W0K7_9PROT</name>
<dbReference type="AlphaFoldDB" id="A0AAC8W0K7"/>
<proteinExistence type="predicted"/>
<feature type="region of interest" description="Disordered" evidence="1">
    <location>
        <begin position="84"/>
        <end position="116"/>
    </location>
</feature>